<evidence type="ECO:0000313" key="3">
    <source>
        <dbReference type="Proteomes" id="UP000244081"/>
    </source>
</evidence>
<sequence length="245" mass="27968">MRVLHAALPAALWLALAAPALATPAAAASSTSRFTDRELTNGFLWTVFGLEYRSWSWKPYQVKKYEEPVRFFVINLGRRDRTRDARRFIASLPENVRGLNVRFAADAKSSNFQVYIVDRAQYAQTVREHVYRSARADAPGRCLVRVESGSDGITNSTAVIVSDEGEHLFRRCLVEETLQGLGPMNDDDRLVHSVFNDKSDHDTFTPFDRMIMNMLYDPRIKPGMNARKVEPLLPMVIHDARRRIR</sequence>
<evidence type="ECO:0008006" key="4">
    <source>
        <dbReference type="Google" id="ProtNLM"/>
    </source>
</evidence>
<comment type="caution">
    <text evidence="2">The sequence shown here is derived from an EMBL/GenBank/DDBJ whole genome shotgun (WGS) entry which is preliminary data.</text>
</comment>
<dbReference type="OrthoDB" id="3295600at2"/>
<dbReference type="EMBL" id="QAYG01000001">
    <property type="protein sequence ID" value="PTW62343.1"/>
    <property type="molecule type" value="Genomic_DNA"/>
</dbReference>
<feature type="chain" id="PRO_5015654533" description="DUF2927 family protein" evidence="1">
    <location>
        <begin position="23"/>
        <end position="245"/>
    </location>
</feature>
<keyword evidence="1" id="KW-0732">Signal</keyword>
<dbReference type="AlphaFoldDB" id="A0A2T5VF12"/>
<dbReference type="RefSeq" id="WP_107987927.1">
    <property type="nucleotide sequence ID" value="NZ_QAYG01000001.1"/>
</dbReference>
<name>A0A2T5VF12_9HYPH</name>
<dbReference type="InterPro" id="IPR021323">
    <property type="entry name" value="DUF2927"/>
</dbReference>
<evidence type="ECO:0000313" key="2">
    <source>
        <dbReference type="EMBL" id="PTW62343.1"/>
    </source>
</evidence>
<dbReference type="Pfam" id="PF11150">
    <property type="entry name" value="DUF2927"/>
    <property type="match status" value="1"/>
</dbReference>
<evidence type="ECO:0000256" key="1">
    <source>
        <dbReference type="SAM" id="SignalP"/>
    </source>
</evidence>
<organism evidence="2 3">
    <name type="scientific">Breoghania corrubedonensis</name>
    <dbReference type="NCBI Taxonomy" id="665038"/>
    <lineage>
        <taxon>Bacteria</taxon>
        <taxon>Pseudomonadati</taxon>
        <taxon>Pseudomonadota</taxon>
        <taxon>Alphaproteobacteria</taxon>
        <taxon>Hyphomicrobiales</taxon>
        <taxon>Stappiaceae</taxon>
        <taxon>Breoghania</taxon>
    </lineage>
</organism>
<dbReference type="Proteomes" id="UP000244081">
    <property type="component" value="Unassembled WGS sequence"/>
</dbReference>
<gene>
    <name evidence="2" type="ORF">C8N35_101384</name>
</gene>
<protein>
    <recommendedName>
        <fullName evidence="4">DUF2927 family protein</fullName>
    </recommendedName>
</protein>
<keyword evidence="3" id="KW-1185">Reference proteome</keyword>
<accession>A0A2T5VF12</accession>
<proteinExistence type="predicted"/>
<feature type="signal peptide" evidence="1">
    <location>
        <begin position="1"/>
        <end position="22"/>
    </location>
</feature>
<reference evidence="2 3" key="1">
    <citation type="submission" date="2018-04" db="EMBL/GenBank/DDBJ databases">
        <title>Genomic Encyclopedia of Archaeal and Bacterial Type Strains, Phase II (KMG-II): from individual species to whole genera.</title>
        <authorList>
            <person name="Goeker M."/>
        </authorList>
    </citation>
    <scope>NUCLEOTIDE SEQUENCE [LARGE SCALE GENOMIC DNA]</scope>
    <source>
        <strain evidence="2 3">DSM 23382</strain>
    </source>
</reference>